<evidence type="ECO:0000256" key="7">
    <source>
        <dbReference type="ARBA" id="ARBA00022679"/>
    </source>
</evidence>
<dbReference type="InterPro" id="IPR012846">
    <property type="entry name" value="Acetolactate_synth_lsu"/>
</dbReference>
<evidence type="ECO:0000256" key="3">
    <source>
        <dbReference type="ARBA" id="ARBA00007812"/>
    </source>
</evidence>
<comment type="cofactor">
    <cofactor evidence="14">
        <name>thiamine diphosphate</name>
        <dbReference type="ChEBI" id="CHEBI:58937"/>
    </cofactor>
    <text evidence="14">Binds 1 thiamine pyrophosphate per subunit.</text>
</comment>
<accession>A0A9X4P950</accession>
<evidence type="ECO:0000259" key="16">
    <source>
        <dbReference type="Pfam" id="PF00205"/>
    </source>
</evidence>
<evidence type="ECO:0000256" key="4">
    <source>
        <dbReference type="ARBA" id="ARBA00013145"/>
    </source>
</evidence>
<dbReference type="RefSeq" id="WP_068171493.1">
    <property type="nucleotide sequence ID" value="NZ_AOGK01000029.1"/>
</dbReference>
<dbReference type="Pfam" id="PF00205">
    <property type="entry name" value="TPP_enzyme_M"/>
    <property type="match status" value="1"/>
</dbReference>
<evidence type="ECO:0000256" key="15">
    <source>
        <dbReference type="SAM" id="MobiDB-lite"/>
    </source>
</evidence>
<dbReference type="Proteomes" id="UP001152876">
    <property type="component" value="Unassembled WGS sequence"/>
</dbReference>
<comment type="similarity">
    <text evidence="3 14">Belongs to the TPP enzyme family.</text>
</comment>
<evidence type="ECO:0000256" key="6">
    <source>
        <dbReference type="ARBA" id="ARBA00022630"/>
    </source>
</evidence>
<keyword evidence="8 14" id="KW-0479">Metal-binding</keyword>
<comment type="pathway">
    <text evidence="1 14">Amino-acid biosynthesis; L-isoleucine biosynthesis; L-isoleucine from 2-oxobutanoate: step 1/4.</text>
</comment>
<dbReference type="InterPro" id="IPR029061">
    <property type="entry name" value="THDP-binding"/>
</dbReference>
<dbReference type="GO" id="GO:0000287">
    <property type="term" value="F:magnesium ion binding"/>
    <property type="evidence" value="ECO:0007669"/>
    <property type="project" value="UniProtKB-UniRule"/>
</dbReference>
<dbReference type="FunFam" id="3.40.50.1220:FF:000008">
    <property type="entry name" value="Acetolactate synthase"/>
    <property type="match status" value="1"/>
</dbReference>
<evidence type="ECO:0000259" key="18">
    <source>
        <dbReference type="Pfam" id="PF02776"/>
    </source>
</evidence>
<dbReference type="CDD" id="cd07035">
    <property type="entry name" value="TPP_PYR_POX_like"/>
    <property type="match status" value="1"/>
</dbReference>
<dbReference type="GO" id="GO:0030976">
    <property type="term" value="F:thiamine pyrophosphate binding"/>
    <property type="evidence" value="ECO:0007669"/>
    <property type="project" value="UniProtKB-UniRule"/>
</dbReference>
<comment type="catalytic activity">
    <reaction evidence="13 14">
        <text>2 pyruvate + H(+) = (2S)-2-acetolactate + CO2</text>
        <dbReference type="Rhea" id="RHEA:25249"/>
        <dbReference type="ChEBI" id="CHEBI:15361"/>
        <dbReference type="ChEBI" id="CHEBI:15378"/>
        <dbReference type="ChEBI" id="CHEBI:16526"/>
        <dbReference type="ChEBI" id="CHEBI:58476"/>
        <dbReference type="EC" id="2.2.1.6"/>
    </reaction>
</comment>
<evidence type="ECO:0000313" key="19">
    <source>
        <dbReference type="EMBL" id="MDG5977998.1"/>
    </source>
</evidence>
<dbReference type="Pfam" id="PF02775">
    <property type="entry name" value="TPP_enzyme_C"/>
    <property type="match status" value="1"/>
</dbReference>
<dbReference type="GO" id="GO:0050660">
    <property type="term" value="F:flavin adenine dinucleotide binding"/>
    <property type="evidence" value="ECO:0007669"/>
    <property type="project" value="InterPro"/>
</dbReference>
<dbReference type="OrthoDB" id="2254214at2"/>
<keyword evidence="9" id="KW-0274">FAD</keyword>
<dbReference type="PANTHER" id="PTHR18968:SF13">
    <property type="entry name" value="ACETOLACTATE SYNTHASE CATALYTIC SUBUNIT, MITOCHONDRIAL"/>
    <property type="match status" value="1"/>
</dbReference>
<dbReference type="EMBL" id="AOGK01000029">
    <property type="protein sequence ID" value="MDG5977998.1"/>
    <property type="molecule type" value="Genomic_DNA"/>
</dbReference>
<evidence type="ECO:0000313" key="20">
    <source>
        <dbReference type="Proteomes" id="UP001152876"/>
    </source>
</evidence>
<dbReference type="InterPro" id="IPR011766">
    <property type="entry name" value="TPP_enzyme_TPP-bd"/>
</dbReference>
<feature type="domain" description="Thiamine pyrophosphate enzyme N-terminal TPP-binding" evidence="18">
    <location>
        <begin position="34"/>
        <end position="149"/>
    </location>
</feature>
<keyword evidence="6" id="KW-0285">Flavoprotein</keyword>
<dbReference type="FunFam" id="3.40.50.970:FF:000016">
    <property type="entry name" value="Acetolactate synthase"/>
    <property type="match status" value="1"/>
</dbReference>
<keyword evidence="7 14" id="KW-0808">Transferase</keyword>
<dbReference type="AlphaFoldDB" id="A0A9X4P950"/>
<dbReference type="InterPro" id="IPR000399">
    <property type="entry name" value="TPP-bd_CS"/>
</dbReference>
<evidence type="ECO:0000256" key="8">
    <source>
        <dbReference type="ARBA" id="ARBA00022723"/>
    </source>
</evidence>
<gene>
    <name evidence="19" type="ORF">H010_22281</name>
</gene>
<dbReference type="GO" id="GO:0005948">
    <property type="term" value="C:acetolactate synthase complex"/>
    <property type="evidence" value="ECO:0007669"/>
    <property type="project" value="UniProtKB-ARBA"/>
</dbReference>
<dbReference type="GO" id="GO:0003984">
    <property type="term" value="F:acetolactate synthase activity"/>
    <property type="evidence" value="ECO:0007669"/>
    <property type="project" value="UniProtKB-EC"/>
</dbReference>
<evidence type="ECO:0000256" key="1">
    <source>
        <dbReference type="ARBA" id="ARBA00004974"/>
    </source>
</evidence>
<evidence type="ECO:0000256" key="14">
    <source>
        <dbReference type="RuleBase" id="RU003591"/>
    </source>
</evidence>
<proteinExistence type="inferred from homology"/>
<sequence length="607" mass="64560">MNTATAEHFSETPLSEAPLSEDPITATGPQAARNGAELLLDTLLACGIDTVFGYPGGAALPLYDALFKRPALRHVLVRHEQAAVHAAEGYARCTGRVGVVLVTSGPGVSNTLTGLLDAHSDAIPVLCISGQVATGVIGTQAFQECDAIGMSRPVTKWNHQLRDASEVVAVVRKALRIAASGKPGPVLLDVPKDVQLQCPATPAGEDGGDEFTALPPLPTAAALRRAAGLILEARQPVLYGGGGLISAGPAACEAFTRLARWLHLPTTLTLMGLGAFPASDPRFLGMLGMHGTLEANQAMHHADLIVCVGARFDDRVTSKLSDFAPRARKIHLDIDASNINKVVPVDVALQGDCGAVLQALLASLPAEPPSAQRLDAWWQRIEGWRGFHSLGFTPRSDAILPQQLMHELQRQLAPRDAIVATDVGQHQMWAAQHLRFEAPRRWLTSGGAGTMGYGLPAAIGAQIAHPDKTVVCVSGDASILMNIQELSTAVQHGTPVKVVLSNNGYMGMVRQWQELVHGNRISHSWNAALPDFVALARAFGWGARRVGAPDELADALAECLAHAGPFFLDVRVVPQENCYPMIPAGRGHQEMMLGDQRWYASERAVAG</sequence>
<dbReference type="PANTHER" id="PTHR18968">
    <property type="entry name" value="THIAMINE PYROPHOSPHATE ENZYMES"/>
    <property type="match status" value="1"/>
</dbReference>
<comment type="pathway">
    <text evidence="2 14">Amino-acid biosynthesis; L-valine biosynthesis; L-valine from pyruvate: step 1/4.</text>
</comment>
<organism evidence="19 20">
    <name type="scientific">Hydrogenophaga taeniospiralis CCUG 15921</name>
    <dbReference type="NCBI Taxonomy" id="1281780"/>
    <lineage>
        <taxon>Bacteria</taxon>
        <taxon>Pseudomonadati</taxon>
        <taxon>Pseudomonadota</taxon>
        <taxon>Betaproteobacteria</taxon>
        <taxon>Burkholderiales</taxon>
        <taxon>Comamonadaceae</taxon>
        <taxon>Hydrogenophaga</taxon>
    </lineage>
</organism>
<feature type="domain" description="Thiamine pyrophosphate enzyme TPP-binding" evidence="17">
    <location>
        <begin position="422"/>
        <end position="570"/>
    </location>
</feature>
<evidence type="ECO:0000256" key="5">
    <source>
        <dbReference type="ARBA" id="ARBA00022605"/>
    </source>
</evidence>
<dbReference type="PROSITE" id="PS00187">
    <property type="entry name" value="TPP_ENZYMES"/>
    <property type="match status" value="1"/>
</dbReference>
<dbReference type="InterPro" id="IPR012000">
    <property type="entry name" value="Thiamin_PyroP_enz_cen_dom"/>
</dbReference>
<dbReference type="SUPFAM" id="SSF52467">
    <property type="entry name" value="DHS-like NAD/FAD-binding domain"/>
    <property type="match status" value="1"/>
</dbReference>
<dbReference type="InterPro" id="IPR039368">
    <property type="entry name" value="AHAS_TPP"/>
</dbReference>
<dbReference type="NCBIfam" id="TIGR00118">
    <property type="entry name" value="acolac_lg"/>
    <property type="match status" value="1"/>
</dbReference>
<dbReference type="Gene3D" id="3.40.50.1220">
    <property type="entry name" value="TPP-binding domain"/>
    <property type="match status" value="1"/>
</dbReference>
<reference evidence="19" key="1">
    <citation type="submission" date="2013-01" db="EMBL/GenBank/DDBJ databases">
        <title>Genome draft of Hydrogenophaga taeniospiralis 2K1.</title>
        <authorList>
            <person name="Gomila M."/>
            <person name="Lalucat J."/>
        </authorList>
    </citation>
    <scope>NUCLEOTIDE SEQUENCE</scope>
    <source>
        <strain evidence="19">CCUG 15921</strain>
    </source>
</reference>
<feature type="region of interest" description="Disordered" evidence="15">
    <location>
        <begin position="1"/>
        <end position="28"/>
    </location>
</feature>
<keyword evidence="10 14" id="KW-0460">Magnesium</keyword>
<dbReference type="InterPro" id="IPR029035">
    <property type="entry name" value="DHS-like_NAD/FAD-binding_dom"/>
</dbReference>
<evidence type="ECO:0000256" key="12">
    <source>
        <dbReference type="ARBA" id="ARBA00023304"/>
    </source>
</evidence>
<keyword evidence="20" id="KW-1185">Reference proteome</keyword>
<dbReference type="Pfam" id="PF02776">
    <property type="entry name" value="TPP_enzyme_N"/>
    <property type="match status" value="1"/>
</dbReference>
<dbReference type="CDD" id="cd02015">
    <property type="entry name" value="TPP_AHAS"/>
    <property type="match status" value="1"/>
</dbReference>
<dbReference type="FunFam" id="3.40.50.970:FF:000007">
    <property type="entry name" value="Acetolactate synthase"/>
    <property type="match status" value="1"/>
</dbReference>
<evidence type="ECO:0000256" key="9">
    <source>
        <dbReference type="ARBA" id="ARBA00022827"/>
    </source>
</evidence>
<evidence type="ECO:0000256" key="2">
    <source>
        <dbReference type="ARBA" id="ARBA00005025"/>
    </source>
</evidence>
<dbReference type="Gene3D" id="3.40.50.970">
    <property type="match status" value="2"/>
</dbReference>
<dbReference type="InterPro" id="IPR012001">
    <property type="entry name" value="Thiamin_PyroP_enz_TPP-bd_dom"/>
</dbReference>
<protein>
    <recommendedName>
        <fullName evidence="4 14">Acetolactate synthase</fullName>
        <ecNumber evidence="4 14">2.2.1.6</ecNumber>
    </recommendedName>
</protein>
<evidence type="ECO:0000256" key="10">
    <source>
        <dbReference type="ARBA" id="ARBA00022842"/>
    </source>
</evidence>
<dbReference type="GO" id="GO:0009097">
    <property type="term" value="P:isoleucine biosynthetic process"/>
    <property type="evidence" value="ECO:0007669"/>
    <property type="project" value="TreeGrafter"/>
</dbReference>
<keyword evidence="11 14" id="KW-0786">Thiamine pyrophosphate</keyword>
<name>A0A9X4P950_9BURK</name>
<keyword evidence="12 14" id="KW-0100">Branched-chain amino acid biosynthesis</keyword>
<dbReference type="InterPro" id="IPR045229">
    <property type="entry name" value="TPP_enz"/>
</dbReference>
<dbReference type="EC" id="2.2.1.6" evidence="4 14"/>
<evidence type="ECO:0000259" key="17">
    <source>
        <dbReference type="Pfam" id="PF02775"/>
    </source>
</evidence>
<dbReference type="GO" id="GO:0009099">
    <property type="term" value="P:L-valine biosynthetic process"/>
    <property type="evidence" value="ECO:0007669"/>
    <property type="project" value="TreeGrafter"/>
</dbReference>
<dbReference type="SUPFAM" id="SSF52518">
    <property type="entry name" value="Thiamin diphosphate-binding fold (THDP-binding)"/>
    <property type="match status" value="2"/>
</dbReference>
<comment type="cofactor">
    <cofactor evidence="14">
        <name>Mg(2+)</name>
        <dbReference type="ChEBI" id="CHEBI:18420"/>
    </cofactor>
    <text evidence="14">Binds 1 Mg(2+) ion per subunit.</text>
</comment>
<comment type="caution">
    <text evidence="19">The sequence shown here is derived from an EMBL/GenBank/DDBJ whole genome shotgun (WGS) entry which is preliminary data.</text>
</comment>
<feature type="domain" description="Thiamine pyrophosphate enzyme central" evidence="16">
    <location>
        <begin position="223"/>
        <end position="360"/>
    </location>
</feature>
<evidence type="ECO:0000256" key="11">
    <source>
        <dbReference type="ARBA" id="ARBA00023052"/>
    </source>
</evidence>
<evidence type="ECO:0000256" key="13">
    <source>
        <dbReference type="ARBA" id="ARBA00048670"/>
    </source>
</evidence>
<keyword evidence="5 14" id="KW-0028">Amino-acid biosynthesis</keyword>